<evidence type="ECO:0000313" key="8">
    <source>
        <dbReference type="Araport" id="AT3G56250"/>
    </source>
</evidence>
<evidence type="ECO:0000256" key="1">
    <source>
        <dbReference type="ARBA" id="ARBA00022618"/>
    </source>
</evidence>
<evidence type="ECO:0007829" key="11">
    <source>
        <dbReference type="PeptideAtlas" id="A0A1I9LQ51"/>
    </source>
</evidence>
<evidence type="ECO:0000259" key="7">
    <source>
        <dbReference type="Pfam" id="PF25220"/>
    </source>
</evidence>
<dbReference type="RefSeq" id="NP_001326719.1">
    <property type="nucleotide sequence ID" value="NM_001339782.1"/>
</dbReference>
<dbReference type="GO" id="GO:0005634">
    <property type="term" value="C:nucleus"/>
    <property type="evidence" value="ECO:0007669"/>
    <property type="project" value="UniProtKB-SubCell"/>
</dbReference>
<protein>
    <recommendedName>
        <fullName evidence="7">Sororin C-terminal region domain-containing protein</fullName>
    </recommendedName>
</protein>
<dbReference type="Pfam" id="PF25220">
    <property type="entry name" value="Sororin_C"/>
    <property type="match status" value="1"/>
</dbReference>
<comment type="similarity">
    <text evidence="5">Belongs to the sororin family.</text>
</comment>
<dbReference type="EMBL" id="CP002686">
    <property type="protein sequence ID" value="ANM64709.1"/>
    <property type="molecule type" value="Genomic_DNA"/>
</dbReference>
<keyword evidence="10" id="KW-1185">Reference proteome</keyword>
<dbReference type="GO" id="GO:0051301">
    <property type="term" value="P:cell division"/>
    <property type="evidence" value="ECO:0007669"/>
    <property type="project" value="UniProtKB-KW"/>
</dbReference>
<name>A0A1I9LQ51_ARATH</name>
<feature type="domain" description="Sororin C-terminal region" evidence="7">
    <location>
        <begin position="204"/>
        <end position="226"/>
    </location>
</feature>
<dbReference type="TAIR" id="AT3G56250"/>
<reference evidence="9 10" key="1">
    <citation type="journal article" date="2000" name="Nature">
        <title>Sequence and analysis of chromosome 3 of the plant Arabidopsis thaliana.</title>
        <authorList>
            <consortium name="European Union Chromosome 3 Arabidopsis Sequencing Consortium"/>
            <consortium name="Institute for Genomic Research"/>
            <consortium name="Kazusa DNA Research Institute"/>
            <person name="Salanoubat M."/>
            <person name="Lemcke K."/>
            <person name="Rieger M."/>
            <person name="Ansorge W."/>
            <person name="Unseld M."/>
            <person name="Fartmann B."/>
            <person name="Valle G."/>
            <person name="Blocker H."/>
            <person name="Perez-Alonso M."/>
            <person name="Obermaier B."/>
            <person name="Delseny M."/>
            <person name="Boutry M."/>
            <person name="Grivell L.A."/>
            <person name="Mache R."/>
            <person name="Puigdomenech P."/>
            <person name="De Simone V."/>
            <person name="Choisne N."/>
            <person name="Artiguenave F."/>
            <person name="Robert C."/>
            <person name="Brottier P."/>
            <person name="Wincker P."/>
            <person name="Cattolico L."/>
            <person name="Weissenbach J."/>
            <person name="Saurin W."/>
            <person name="Quetier F."/>
            <person name="Schafer M."/>
            <person name="Muller-Auer S."/>
            <person name="Gabel C."/>
            <person name="Fuchs M."/>
            <person name="Benes V."/>
            <person name="Wurmbach E."/>
            <person name="Drzonek H."/>
            <person name="Erfle H."/>
            <person name="Jordan N."/>
            <person name="Bangert S."/>
            <person name="Wiedelmann R."/>
            <person name="Kranz H."/>
            <person name="Voss H."/>
            <person name="Holland R."/>
            <person name="Brandt P."/>
            <person name="Nyakatura G."/>
            <person name="Vezzi A."/>
            <person name="D'Angelo M."/>
            <person name="Pallavicini A."/>
            <person name="Toppo S."/>
            <person name="Simionati B."/>
            <person name="Conrad A."/>
            <person name="Hornischer K."/>
            <person name="Kauer G."/>
            <person name="Lohnert T.H."/>
            <person name="Nordsiek G."/>
            <person name="Reichelt J."/>
            <person name="Scharfe M."/>
            <person name="Schon O."/>
            <person name="Bargues M."/>
            <person name="Terol J."/>
            <person name="Climent J."/>
            <person name="Navarro P."/>
            <person name="Collado C."/>
            <person name="Perez-Perez A."/>
            <person name="Ottenwalder B."/>
            <person name="Duchemin D."/>
            <person name="Cooke R."/>
            <person name="Laudie M."/>
            <person name="Berger-Llauro C."/>
            <person name="Purnelle B."/>
            <person name="Masuy D."/>
            <person name="de Haan M."/>
            <person name="Maarse A.C."/>
            <person name="Alcaraz J.P."/>
            <person name="Cottet A."/>
            <person name="Casacuberta E."/>
            <person name="Monfort A."/>
            <person name="Argiriou A."/>
            <person name="flores M."/>
            <person name="Liguori R."/>
            <person name="Vitale D."/>
            <person name="Mannhaupt G."/>
            <person name="Haase D."/>
            <person name="Schoof H."/>
            <person name="Rudd S."/>
            <person name="Zaccaria P."/>
            <person name="Mewes H.W."/>
            <person name="Mayer K.F."/>
            <person name="Kaul S."/>
            <person name="Town C.D."/>
            <person name="Koo H.L."/>
            <person name="Tallon L.J."/>
            <person name="Jenkins J."/>
            <person name="Rooney T."/>
            <person name="Rizzo M."/>
            <person name="Walts A."/>
            <person name="Utterback T."/>
            <person name="Fujii C.Y."/>
            <person name="Shea T.P."/>
            <person name="Creasy T.H."/>
            <person name="Haas B."/>
            <person name="Maiti R."/>
            <person name="Wu D."/>
            <person name="Peterson J."/>
            <person name="Van Aken S."/>
            <person name="Pai G."/>
            <person name="Militscher J."/>
            <person name="Sellers P."/>
            <person name="Gill J.E."/>
            <person name="Feldblyum T.V."/>
            <person name="Preuss D."/>
            <person name="Lin X."/>
            <person name="Nierman W.C."/>
            <person name="Salzberg S.L."/>
            <person name="White O."/>
            <person name="Venter J.C."/>
            <person name="Fraser C.M."/>
            <person name="Kaneko T."/>
            <person name="Nakamura Y."/>
            <person name="Sato S."/>
            <person name="Kato T."/>
            <person name="Asamizu E."/>
            <person name="Sasamoto S."/>
            <person name="Kimura T."/>
            <person name="Idesawa K."/>
            <person name="Kawashima K."/>
            <person name="Kishida Y."/>
            <person name="Kiyokawa C."/>
            <person name="Kohara M."/>
            <person name="Matsumoto M."/>
            <person name="Matsuno A."/>
            <person name="Muraki A."/>
            <person name="Nakayama S."/>
            <person name="Nakazaki N."/>
            <person name="Shinpo S."/>
            <person name="Takeuchi C."/>
            <person name="Wada T."/>
            <person name="Watanabe A."/>
            <person name="Yamada M."/>
            <person name="Yasuda M."/>
            <person name="Tabata S."/>
        </authorList>
    </citation>
    <scope>NUCLEOTIDE SEQUENCE [LARGE SCALE GENOMIC DNA]</scope>
    <source>
        <strain evidence="10">cv. Columbia</strain>
    </source>
</reference>
<dbReference type="ExpressionAtlas" id="A0A1I9LQ51">
    <property type="expression patterns" value="baseline and differential"/>
</dbReference>
<reference evidence="10" key="2">
    <citation type="journal article" date="2017" name="Plant J.">
        <title>Araport11: a complete reannotation of the Arabidopsis thaliana reference genome.</title>
        <authorList>
            <person name="Cheng C.Y."/>
            <person name="Krishnakumar V."/>
            <person name="Chan A.P."/>
            <person name="Thibaud-Nissen F."/>
            <person name="Schobel S."/>
            <person name="Town C.D."/>
        </authorList>
    </citation>
    <scope>GENOME REANNOTATION</scope>
    <source>
        <strain evidence="10">cv. Columbia</strain>
    </source>
</reference>
<gene>
    <name evidence="8 9" type="ordered locus">At3g56250</name>
</gene>
<dbReference type="GeneID" id="824791"/>
<organism evidence="9 10">
    <name type="scientific">Arabidopsis thaliana</name>
    <name type="common">Mouse-ear cress</name>
    <dbReference type="NCBI Taxonomy" id="3702"/>
    <lineage>
        <taxon>Eukaryota</taxon>
        <taxon>Viridiplantae</taxon>
        <taxon>Streptophyta</taxon>
        <taxon>Embryophyta</taxon>
        <taxon>Tracheophyta</taxon>
        <taxon>Spermatophyta</taxon>
        <taxon>Magnoliopsida</taxon>
        <taxon>eudicotyledons</taxon>
        <taxon>Gunneridae</taxon>
        <taxon>Pentapetalae</taxon>
        <taxon>rosids</taxon>
        <taxon>malvids</taxon>
        <taxon>Brassicales</taxon>
        <taxon>Brassicaceae</taxon>
        <taxon>Camelineae</taxon>
        <taxon>Arabidopsis</taxon>
    </lineage>
</organism>
<dbReference type="AlphaFoldDB" id="A0A1I9LQ51"/>
<evidence type="ECO:0000313" key="10">
    <source>
        <dbReference type="Proteomes" id="UP000006548"/>
    </source>
</evidence>
<evidence type="ECO:0000256" key="5">
    <source>
        <dbReference type="ARBA" id="ARBA00093465"/>
    </source>
</evidence>
<dbReference type="InParanoid" id="A0A1I9LQ51"/>
<keyword evidence="4" id="KW-0131">Cell cycle</keyword>
<dbReference type="Araport" id="AT3G56250"/>
<sequence length="251" mass="27791">MNHPKIPTPGKQMEAPRSVGGRIQRKPLADCTNTVSRSSQQSSSSVKFANPSLTSSLKRLVEQTTLKEKPKDVNTSATAPEIASRPITTDVRPVTRRMSADLASPASAPSRPQTSRSDMGVSDKDFTEPWSVYTVRRKASGQKRSKDASSSTSAAARIRLDLSSSSGKKTRQASENKKKTLKVAPKKRQRTVKQEKEDPVSAACQDYIEKQKAYFAEIDAFELPVEEVRPRLRDKLYTYIHTPITITLSVQ</sequence>
<dbReference type="Proteomes" id="UP000006548">
    <property type="component" value="Chromosome 3"/>
</dbReference>
<evidence type="ECO:0000256" key="4">
    <source>
        <dbReference type="ARBA" id="ARBA00023306"/>
    </source>
</evidence>
<feature type="compositionally biased region" description="Basic and acidic residues" evidence="6">
    <location>
        <begin position="59"/>
        <end position="72"/>
    </location>
</feature>
<dbReference type="SMR" id="A0A1I9LQ51"/>
<keyword evidence="3" id="KW-0539">Nucleus</keyword>
<accession>A0A1I9LQ51</accession>
<dbReference type="InterPro" id="IPR057337">
    <property type="entry name" value="Sororin_C"/>
</dbReference>
<keyword evidence="2" id="KW-0498">Mitosis</keyword>
<dbReference type="OrthoDB" id="1903589at2759"/>
<feature type="compositionally biased region" description="Basic residues" evidence="6">
    <location>
        <begin position="179"/>
        <end position="191"/>
    </location>
</feature>
<evidence type="ECO:0000313" key="9">
    <source>
        <dbReference type="EMBL" id="ANM64709.1"/>
    </source>
</evidence>
<evidence type="ECO:0000256" key="6">
    <source>
        <dbReference type="SAM" id="MobiDB-lite"/>
    </source>
</evidence>
<keyword evidence="1" id="KW-0132">Cell division</keyword>
<dbReference type="PANTHER" id="PTHR35740:SF1">
    <property type="entry name" value="OS12G0111700 PROTEIN"/>
    <property type="match status" value="1"/>
</dbReference>
<evidence type="ECO:0000256" key="2">
    <source>
        <dbReference type="ARBA" id="ARBA00022776"/>
    </source>
</evidence>
<evidence type="ECO:0000256" key="3">
    <source>
        <dbReference type="ARBA" id="ARBA00023242"/>
    </source>
</evidence>
<dbReference type="FunCoup" id="A0A1I9LQ51">
    <property type="interactions" value="1"/>
</dbReference>
<dbReference type="PANTHER" id="PTHR35740">
    <property type="entry name" value="OS12G0111700 PROTEIN"/>
    <property type="match status" value="1"/>
</dbReference>
<keyword evidence="11" id="KW-1267">Proteomics identification</keyword>
<proteinExistence type="evidence at protein level"/>
<feature type="region of interest" description="Disordered" evidence="6">
    <location>
        <begin position="1"/>
        <end position="200"/>
    </location>
</feature>
<feature type="compositionally biased region" description="Low complexity" evidence="6">
    <location>
        <begin position="36"/>
        <end position="45"/>
    </location>
</feature>
<feature type="compositionally biased region" description="Low complexity" evidence="6">
    <location>
        <begin position="100"/>
        <end position="117"/>
    </location>
</feature>